<feature type="compositionally biased region" description="Basic and acidic residues" evidence="1">
    <location>
        <begin position="270"/>
        <end position="283"/>
    </location>
</feature>
<dbReference type="InterPro" id="IPR002782">
    <property type="entry name" value="Mut7-C_RNAse_dom"/>
</dbReference>
<evidence type="ECO:0000313" key="3">
    <source>
        <dbReference type="EMBL" id="CAL5220190.1"/>
    </source>
</evidence>
<dbReference type="InterPro" id="IPR002562">
    <property type="entry name" value="3'-5'_exonuclease_dom"/>
</dbReference>
<reference evidence="3 4" key="1">
    <citation type="submission" date="2024-06" db="EMBL/GenBank/DDBJ databases">
        <authorList>
            <person name="Kraege A."/>
            <person name="Thomma B."/>
        </authorList>
    </citation>
    <scope>NUCLEOTIDE SEQUENCE [LARGE SCALE GENOMIC DNA]</scope>
</reference>
<name>A0ABP1FJP8_9CHLO</name>
<dbReference type="PANTHER" id="PTHR47765:SF2">
    <property type="entry name" value="EXONUCLEASE MUT-7 HOMOLOG"/>
    <property type="match status" value="1"/>
</dbReference>
<proteinExistence type="predicted"/>
<protein>
    <submittedName>
        <fullName evidence="3">G2162 protein</fullName>
    </submittedName>
</protein>
<dbReference type="Gene3D" id="3.30.420.10">
    <property type="entry name" value="Ribonuclease H-like superfamily/Ribonuclease H"/>
    <property type="match status" value="1"/>
</dbReference>
<organism evidence="3 4">
    <name type="scientific">Coccomyxa viridis</name>
    <dbReference type="NCBI Taxonomy" id="1274662"/>
    <lineage>
        <taxon>Eukaryota</taxon>
        <taxon>Viridiplantae</taxon>
        <taxon>Chlorophyta</taxon>
        <taxon>core chlorophytes</taxon>
        <taxon>Trebouxiophyceae</taxon>
        <taxon>Trebouxiophyceae incertae sedis</taxon>
        <taxon>Coccomyxaceae</taxon>
        <taxon>Coccomyxa</taxon>
    </lineage>
</organism>
<feature type="region of interest" description="Disordered" evidence="1">
    <location>
        <begin position="262"/>
        <end position="304"/>
    </location>
</feature>
<accession>A0ABP1FJP8</accession>
<dbReference type="InterPro" id="IPR012337">
    <property type="entry name" value="RNaseH-like_sf"/>
</dbReference>
<dbReference type="EMBL" id="CAXHTA020000003">
    <property type="protein sequence ID" value="CAL5220190.1"/>
    <property type="molecule type" value="Genomic_DNA"/>
</dbReference>
<evidence type="ECO:0000259" key="2">
    <source>
        <dbReference type="SMART" id="SM00474"/>
    </source>
</evidence>
<dbReference type="SMART" id="SM00474">
    <property type="entry name" value="35EXOc"/>
    <property type="match status" value="1"/>
</dbReference>
<evidence type="ECO:0000256" key="1">
    <source>
        <dbReference type="SAM" id="MobiDB-lite"/>
    </source>
</evidence>
<comment type="caution">
    <text evidence="3">The sequence shown here is derived from an EMBL/GenBank/DDBJ whole genome shotgun (WGS) entry which is preliminary data.</text>
</comment>
<dbReference type="InterPro" id="IPR036397">
    <property type="entry name" value="RNaseH_sf"/>
</dbReference>
<dbReference type="Proteomes" id="UP001497392">
    <property type="component" value="Unassembled WGS sequence"/>
</dbReference>
<feature type="domain" description="3'-5' exonuclease" evidence="2">
    <location>
        <begin position="19"/>
        <end position="208"/>
    </location>
</feature>
<dbReference type="PANTHER" id="PTHR47765">
    <property type="entry name" value="3'-5' EXONUCLEASE DOMAIN-CONTAINING PROTEIN"/>
    <property type="match status" value="1"/>
</dbReference>
<dbReference type="InterPro" id="IPR052408">
    <property type="entry name" value="Exonuclease_MUT-7-like"/>
</dbReference>
<sequence length="482" mass="52381">MSTNELSALYLGLPEDWPVIHVTDDSSIQTAREALESADVVGIDAEWEPYTKHASASLVQIAARNETRTCIVLLDFQEVGAPACKDLLQRLFRDKAILKVGFGILMDLKAVATAIGGEGAGCVSVVQPYIDIKTLHRQLSASSAPGIGKDAGRGLSGIVEAQLGLSLDKSLQCSSWGSRPLGPEQLQYAALDAAVLLMLLDSIIAAALPGKALAAQNTERQHSTIDGEGTAPESRAQPTAASAAELQEATQLWGIRLEVGGGFRQKPQKPSKDKRPGVREQFRQDSAGSEHIGHPASIPWLGSGRPDAEPRFICDGMTEGLARQLRLCGIDARSAPLASGRQRYQAYMELASVASSEQRVVLTADTVFLRARYIDQAYWVRTTNKRDQLQEVLNAFNIEVKEGSLLSRCAKCNGTFIPRPLTKAQLPATCILSEGVRSRHDCFYMCSNEKCQKIYWQGNQYGNALQNLTARVLKQPPQLHFA</sequence>
<dbReference type="Pfam" id="PF01927">
    <property type="entry name" value="Mut7-C"/>
    <property type="match status" value="1"/>
</dbReference>
<feature type="region of interest" description="Disordered" evidence="1">
    <location>
        <begin position="218"/>
        <end position="241"/>
    </location>
</feature>
<keyword evidence="4" id="KW-1185">Reference proteome</keyword>
<evidence type="ECO:0000313" key="4">
    <source>
        <dbReference type="Proteomes" id="UP001497392"/>
    </source>
</evidence>
<gene>
    <name evidence="3" type="primary">g2162</name>
    <name evidence="3" type="ORF">VP750_LOCUS1849</name>
</gene>
<dbReference type="Pfam" id="PF01612">
    <property type="entry name" value="DNA_pol_A_exo1"/>
    <property type="match status" value="1"/>
</dbReference>
<dbReference type="SUPFAM" id="SSF53098">
    <property type="entry name" value="Ribonuclease H-like"/>
    <property type="match status" value="1"/>
</dbReference>